<evidence type="ECO:0000313" key="3">
    <source>
        <dbReference type="Proteomes" id="UP000204584"/>
    </source>
</evidence>
<dbReference type="KEGG" id="vg:16606181"/>
<gene>
    <name evidence="2" type="ORF">psal_cds_550</name>
</gene>
<feature type="region of interest" description="Disordered" evidence="1">
    <location>
        <begin position="251"/>
        <end position="282"/>
    </location>
</feature>
<protein>
    <submittedName>
        <fullName evidence="2">RNA polymerase rbp1 incomplete domain containing protein</fullName>
    </submittedName>
</protein>
<dbReference type="RefSeq" id="YP_008437465.2">
    <property type="nucleotide sequence ID" value="NC_022098.1"/>
</dbReference>
<accession>S4VUZ7</accession>
<feature type="compositionally biased region" description="Basic and acidic residues" evidence="1">
    <location>
        <begin position="251"/>
        <end position="269"/>
    </location>
</feature>
<dbReference type="EMBL" id="KC977571">
    <property type="protein sequence ID" value="AGO84394.2"/>
    <property type="molecule type" value="Genomic_DNA"/>
</dbReference>
<reference evidence="2 3" key="1">
    <citation type="journal article" date="2013" name="Science">
        <title>Pandoraviruses: amoeba viruses with genomes up to 2.5 Mb reaching that of parasitic eukaryotes.</title>
        <authorList>
            <person name="Philippe N."/>
            <person name="Legendre M."/>
            <person name="Doutre G."/>
            <person name="Coute Y."/>
            <person name="Poirot O."/>
            <person name="Lescot M."/>
            <person name="Arslan D."/>
            <person name="Seltzer V."/>
            <person name="Bertaux L."/>
            <person name="Bruley C."/>
            <person name="Garin J."/>
            <person name="Claverie J.M."/>
            <person name="Abergel C."/>
        </authorList>
    </citation>
    <scope>NUCLEOTIDE SEQUENCE [LARGE SCALE GENOMIC DNA]</scope>
</reference>
<dbReference type="Proteomes" id="UP000204584">
    <property type="component" value="Segment"/>
</dbReference>
<name>S4VUZ7_9VIRU</name>
<dbReference type="SUPFAM" id="SSF81383">
    <property type="entry name" value="F-box domain"/>
    <property type="match status" value="1"/>
</dbReference>
<sequence>MDTEAPGADYATLPAEIVCAILSRFDPGWWPLAARVCRWWRACVCAAMRVTPNSKASINIATWTLSLAVCGGHVSVVTWMEQASGRSYARARGMVEWMASALPDRSWDNVMIAAARDGRDDVLLWGGRHMRFAQGLSGGADIPVDVALLAAIACGRTRVVEDQCLGMPRMDDRVVYEARAVPCAVARGDPELLSLLLYACFPKQPSVVLLAALCANSHMIDDLCGPYETRCWMTGPFDDEATWLADQRLTNARDGDVRPDPSSPDEHSVFRTKRPPVRSPRPDDFLPGGALEAYAYEAEDPNATFGQVLASLLWPLCADPDYTTGDLDAWIKSALVDFRAWNVARVAARRPIRFNLAVTGTYNADFDGDSLLQ</sequence>
<dbReference type="SUPFAM" id="SSF64484">
    <property type="entry name" value="beta and beta-prime subunits of DNA dependent RNA-polymerase"/>
    <property type="match status" value="1"/>
</dbReference>
<proteinExistence type="predicted"/>
<dbReference type="InterPro" id="IPR036047">
    <property type="entry name" value="F-box-like_dom_sf"/>
</dbReference>
<evidence type="ECO:0000256" key="1">
    <source>
        <dbReference type="SAM" id="MobiDB-lite"/>
    </source>
</evidence>
<organism evidence="2 3">
    <name type="scientific">Pandoravirus salinus</name>
    <dbReference type="NCBI Taxonomy" id="1349410"/>
    <lineage>
        <taxon>Viruses</taxon>
        <taxon>Pandoravirus</taxon>
    </lineage>
</organism>
<evidence type="ECO:0000313" key="2">
    <source>
        <dbReference type="EMBL" id="AGO84394.2"/>
    </source>
</evidence>
<dbReference type="GeneID" id="16606181"/>
<keyword evidence="3" id="KW-1185">Reference proteome</keyword>